<keyword evidence="2" id="KW-1185">Reference proteome</keyword>
<dbReference type="AlphaFoldDB" id="A0A2R5GEC1"/>
<proteinExistence type="predicted"/>
<protein>
    <submittedName>
        <fullName evidence="1">Uncharacterized protein</fullName>
    </submittedName>
</protein>
<name>A0A2R5GEC1_9STRA</name>
<evidence type="ECO:0000313" key="1">
    <source>
        <dbReference type="EMBL" id="GBG29266.1"/>
    </source>
</evidence>
<gene>
    <name evidence="1" type="ORF">FCC1311_054882</name>
</gene>
<dbReference type="Proteomes" id="UP000241890">
    <property type="component" value="Unassembled WGS sequence"/>
</dbReference>
<organism evidence="1 2">
    <name type="scientific">Hondaea fermentalgiana</name>
    <dbReference type="NCBI Taxonomy" id="2315210"/>
    <lineage>
        <taxon>Eukaryota</taxon>
        <taxon>Sar</taxon>
        <taxon>Stramenopiles</taxon>
        <taxon>Bigyra</taxon>
        <taxon>Labyrinthulomycetes</taxon>
        <taxon>Thraustochytrida</taxon>
        <taxon>Thraustochytriidae</taxon>
        <taxon>Hondaea</taxon>
    </lineage>
</organism>
<dbReference type="InParanoid" id="A0A2R5GEC1"/>
<comment type="caution">
    <text evidence="1">The sequence shown here is derived from an EMBL/GenBank/DDBJ whole genome shotgun (WGS) entry which is preliminary data.</text>
</comment>
<accession>A0A2R5GEC1</accession>
<evidence type="ECO:0000313" key="2">
    <source>
        <dbReference type="Proteomes" id="UP000241890"/>
    </source>
</evidence>
<sequence>MPCSKRIGMEGAFGKLDTAGRDLQKSPNKLFTMYNYNRPMLYGQAGATMAKQIAKWYAEMNKWLSVIWPTYRKDVGDYNTLVQNGLDIDSVARRRAEILSVAASF</sequence>
<reference evidence="1 2" key="1">
    <citation type="submission" date="2017-12" db="EMBL/GenBank/DDBJ databases">
        <title>Sequencing, de novo assembly and annotation of complete genome of a new Thraustochytrid species, strain FCC1311.</title>
        <authorList>
            <person name="Sedici K."/>
            <person name="Godart F."/>
            <person name="Aiese Cigliano R."/>
            <person name="Sanseverino W."/>
            <person name="Barakat M."/>
            <person name="Ortet P."/>
            <person name="Marechal E."/>
            <person name="Cagnac O."/>
            <person name="Amato A."/>
        </authorList>
    </citation>
    <scope>NUCLEOTIDE SEQUENCE [LARGE SCALE GENOMIC DNA]</scope>
</reference>
<dbReference type="EMBL" id="BEYU01000054">
    <property type="protein sequence ID" value="GBG29266.1"/>
    <property type="molecule type" value="Genomic_DNA"/>
</dbReference>